<proteinExistence type="predicted"/>
<accession>A0A5B7EE21</accession>
<dbReference type="Proteomes" id="UP000324222">
    <property type="component" value="Unassembled WGS sequence"/>
</dbReference>
<dbReference type="AlphaFoldDB" id="A0A5B7EE21"/>
<reference evidence="2 3" key="1">
    <citation type="submission" date="2019-05" db="EMBL/GenBank/DDBJ databases">
        <title>Another draft genome of Portunus trituberculatus and its Hox gene families provides insights of decapod evolution.</title>
        <authorList>
            <person name="Jeong J.-H."/>
            <person name="Song I."/>
            <person name="Kim S."/>
            <person name="Choi T."/>
            <person name="Kim D."/>
            <person name="Ryu S."/>
            <person name="Kim W."/>
        </authorList>
    </citation>
    <scope>NUCLEOTIDE SEQUENCE [LARGE SCALE GENOMIC DNA]</scope>
    <source>
        <tissue evidence="2">Muscle</tissue>
    </source>
</reference>
<keyword evidence="3" id="KW-1185">Reference proteome</keyword>
<organism evidence="2 3">
    <name type="scientific">Portunus trituberculatus</name>
    <name type="common">Swimming crab</name>
    <name type="synonym">Neptunus trituberculatus</name>
    <dbReference type="NCBI Taxonomy" id="210409"/>
    <lineage>
        <taxon>Eukaryota</taxon>
        <taxon>Metazoa</taxon>
        <taxon>Ecdysozoa</taxon>
        <taxon>Arthropoda</taxon>
        <taxon>Crustacea</taxon>
        <taxon>Multicrustacea</taxon>
        <taxon>Malacostraca</taxon>
        <taxon>Eumalacostraca</taxon>
        <taxon>Eucarida</taxon>
        <taxon>Decapoda</taxon>
        <taxon>Pleocyemata</taxon>
        <taxon>Brachyura</taxon>
        <taxon>Eubrachyura</taxon>
        <taxon>Portunoidea</taxon>
        <taxon>Portunidae</taxon>
        <taxon>Portuninae</taxon>
        <taxon>Portunus</taxon>
    </lineage>
</organism>
<evidence type="ECO:0000256" key="1">
    <source>
        <dbReference type="SAM" id="MobiDB-lite"/>
    </source>
</evidence>
<gene>
    <name evidence="2" type="ORF">E2C01_024883</name>
</gene>
<evidence type="ECO:0000313" key="3">
    <source>
        <dbReference type="Proteomes" id="UP000324222"/>
    </source>
</evidence>
<evidence type="ECO:0000313" key="2">
    <source>
        <dbReference type="EMBL" id="MPC31589.1"/>
    </source>
</evidence>
<feature type="region of interest" description="Disordered" evidence="1">
    <location>
        <begin position="1"/>
        <end position="22"/>
    </location>
</feature>
<name>A0A5B7EE21_PORTR</name>
<dbReference type="EMBL" id="VSRR010002467">
    <property type="protein sequence ID" value="MPC31589.1"/>
    <property type="molecule type" value="Genomic_DNA"/>
</dbReference>
<sequence length="87" mass="9533">MTRLTATQPFTSTPEERMTRRGRAVARRARCYHDQASARNIGTICRAAHLETGVGVGLTRWCHLGRAGNTQMTGDVSSAMMTSAWHG</sequence>
<comment type="caution">
    <text evidence="2">The sequence shown here is derived from an EMBL/GenBank/DDBJ whole genome shotgun (WGS) entry which is preliminary data.</text>
</comment>
<protein>
    <submittedName>
        <fullName evidence="2">Uncharacterized protein</fullName>
    </submittedName>
</protein>
<feature type="compositionally biased region" description="Polar residues" evidence="1">
    <location>
        <begin position="1"/>
        <end position="13"/>
    </location>
</feature>